<dbReference type="EMBL" id="WUAV01000001">
    <property type="protein sequence ID" value="KAF1768590.1"/>
    <property type="molecule type" value="Genomic_DNA"/>
</dbReference>
<sequence length="79" mass="8845">MMQKSRLGLFLIALLIIQTTDAFDISIEKSGARGTYYRFWFVYACISAVMTVILAISISISMCRRYKLVAGQEQEVGGV</sequence>
<reference evidence="3 4" key="1">
    <citation type="submission" date="2019-12" db="EMBL/GenBank/DDBJ databases">
        <title>Chromosome-level assembly of the Caenorhabditis remanei genome.</title>
        <authorList>
            <person name="Teterina A.A."/>
            <person name="Willis J.H."/>
            <person name="Phillips P.C."/>
        </authorList>
    </citation>
    <scope>NUCLEOTIDE SEQUENCE [LARGE SCALE GENOMIC DNA]</scope>
    <source>
        <strain evidence="3 4">PX506</strain>
        <tissue evidence="3">Whole organism</tissue>
    </source>
</reference>
<dbReference type="GeneID" id="78773088"/>
<keyword evidence="2" id="KW-0732">Signal</keyword>
<protein>
    <submittedName>
        <fullName evidence="3">Uncharacterized protein</fullName>
    </submittedName>
</protein>
<feature type="signal peptide" evidence="2">
    <location>
        <begin position="1"/>
        <end position="22"/>
    </location>
</feature>
<dbReference type="AlphaFoldDB" id="A0A6A5HK85"/>
<keyword evidence="1" id="KW-1133">Transmembrane helix</keyword>
<evidence type="ECO:0000256" key="1">
    <source>
        <dbReference type="SAM" id="Phobius"/>
    </source>
</evidence>
<gene>
    <name evidence="3" type="ORF">GCK72_000402</name>
</gene>
<proteinExistence type="predicted"/>
<organism evidence="3 4">
    <name type="scientific">Caenorhabditis remanei</name>
    <name type="common">Caenorhabditis vulgaris</name>
    <dbReference type="NCBI Taxonomy" id="31234"/>
    <lineage>
        <taxon>Eukaryota</taxon>
        <taxon>Metazoa</taxon>
        <taxon>Ecdysozoa</taxon>
        <taxon>Nematoda</taxon>
        <taxon>Chromadorea</taxon>
        <taxon>Rhabditida</taxon>
        <taxon>Rhabditina</taxon>
        <taxon>Rhabditomorpha</taxon>
        <taxon>Rhabditoidea</taxon>
        <taxon>Rhabditidae</taxon>
        <taxon>Peloderinae</taxon>
        <taxon>Caenorhabditis</taxon>
    </lineage>
</organism>
<accession>A0A6A5HK85</accession>
<dbReference type="RefSeq" id="XP_053591116.1">
    <property type="nucleotide sequence ID" value="XM_053722471.1"/>
</dbReference>
<dbReference type="Proteomes" id="UP000483820">
    <property type="component" value="Chromosome I"/>
</dbReference>
<feature type="chain" id="PRO_5025665247" evidence="2">
    <location>
        <begin position="23"/>
        <end position="79"/>
    </location>
</feature>
<feature type="transmembrane region" description="Helical" evidence="1">
    <location>
        <begin position="38"/>
        <end position="58"/>
    </location>
</feature>
<evidence type="ECO:0000313" key="3">
    <source>
        <dbReference type="EMBL" id="KAF1768590.1"/>
    </source>
</evidence>
<evidence type="ECO:0000256" key="2">
    <source>
        <dbReference type="SAM" id="SignalP"/>
    </source>
</evidence>
<comment type="caution">
    <text evidence="3">The sequence shown here is derived from an EMBL/GenBank/DDBJ whole genome shotgun (WGS) entry which is preliminary data.</text>
</comment>
<dbReference type="CTD" id="78773088"/>
<evidence type="ECO:0000313" key="4">
    <source>
        <dbReference type="Proteomes" id="UP000483820"/>
    </source>
</evidence>
<dbReference type="KEGG" id="crq:GCK72_000402"/>
<keyword evidence="1" id="KW-0812">Transmembrane</keyword>
<keyword evidence="1" id="KW-0472">Membrane</keyword>
<name>A0A6A5HK85_CAERE</name>